<proteinExistence type="predicted"/>
<dbReference type="InterPro" id="IPR043917">
    <property type="entry name" value="DUF5753"/>
</dbReference>
<evidence type="ECO:0000313" key="2">
    <source>
        <dbReference type="EMBL" id="MFC6960410.1"/>
    </source>
</evidence>
<keyword evidence="3" id="KW-1185">Reference proteome</keyword>
<dbReference type="RefSeq" id="WP_382356817.1">
    <property type="nucleotide sequence ID" value="NZ_JBHMBP010000006.1"/>
</dbReference>
<name>A0ABW2DFW0_9ACTN</name>
<feature type="domain" description="DUF5753" evidence="1">
    <location>
        <begin position="112"/>
        <end position="216"/>
    </location>
</feature>
<dbReference type="EMBL" id="JBHSYS010000006">
    <property type="protein sequence ID" value="MFC6960410.1"/>
    <property type="molecule type" value="Genomic_DNA"/>
</dbReference>
<organism evidence="2 3">
    <name type="scientific">Glycomyces mayteni</name>
    <dbReference type="NCBI Taxonomy" id="543887"/>
    <lineage>
        <taxon>Bacteria</taxon>
        <taxon>Bacillati</taxon>
        <taxon>Actinomycetota</taxon>
        <taxon>Actinomycetes</taxon>
        <taxon>Glycomycetales</taxon>
        <taxon>Glycomycetaceae</taxon>
        <taxon>Glycomyces</taxon>
    </lineage>
</organism>
<evidence type="ECO:0000259" key="1">
    <source>
        <dbReference type="Pfam" id="PF19054"/>
    </source>
</evidence>
<comment type="caution">
    <text evidence="2">The sequence shown here is derived from an EMBL/GenBank/DDBJ whole genome shotgun (WGS) entry which is preliminary data.</text>
</comment>
<protein>
    <submittedName>
        <fullName evidence="2">Scr1 family TA system antitoxin-like transcriptional regulator</fullName>
    </submittedName>
</protein>
<dbReference type="Proteomes" id="UP001596470">
    <property type="component" value="Unassembled WGS sequence"/>
</dbReference>
<evidence type="ECO:0000313" key="3">
    <source>
        <dbReference type="Proteomes" id="UP001596470"/>
    </source>
</evidence>
<accession>A0ABW2DFW0</accession>
<sequence>MTESDDATPGTPPLMELARQLISERTRPRDYYPRGYERTEIPRDICSPKTLGRLESGRYRGLKLGTVLALANFYRTPPALTDHMANLVKAARANDWCREYATLDDNGWFYQQCEDNASYLAFHSYSLLPSLIQGPAYYRLIRGTTKVNFGEDPDWDSGLEFRMERRERWIASERPALTVMSEAALAVDLGPERNEILADLRKIAALPFADIRVHPFLCQSL</sequence>
<gene>
    <name evidence="2" type="ORF">ACFQS3_24750</name>
</gene>
<reference evidence="3" key="1">
    <citation type="journal article" date="2019" name="Int. J. Syst. Evol. Microbiol.">
        <title>The Global Catalogue of Microorganisms (GCM) 10K type strain sequencing project: providing services to taxonomists for standard genome sequencing and annotation.</title>
        <authorList>
            <consortium name="The Broad Institute Genomics Platform"/>
            <consortium name="The Broad Institute Genome Sequencing Center for Infectious Disease"/>
            <person name="Wu L."/>
            <person name="Ma J."/>
        </authorList>
    </citation>
    <scope>NUCLEOTIDE SEQUENCE [LARGE SCALE GENOMIC DNA]</scope>
    <source>
        <strain evidence="3">KACC 12634</strain>
    </source>
</reference>
<dbReference type="Pfam" id="PF19054">
    <property type="entry name" value="DUF5753"/>
    <property type="match status" value="1"/>
</dbReference>